<evidence type="ECO:0000256" key="3">
    <source>
        <dbReference type="ARBA" id="ARBA00023163"/>
    </source>
</evidence>
<dbReference type="PANTHER" id="PTHR46796:SF13">
    <property type="entry name" value="HTH-TYPE TRANSCRIPTIONAL ACTIVATOR RHAS"/>
    <property type="match status" value="1"/>
</dbReference>
<organism evidence="5 6">
    <name type="scientific">Amycolatopsis rifamycinica</name>
    <dbReference type="NCBI Taxonomy" id="287986"/>
    <lineage>
        <taxon>Bacteria</taxon>
        <taxon>Bacillati</taxon>
        <taxon>Actinomycetota</taxon>
        <taxon>Actinomycetes</taxon>
        <taxon>Pseudonocardiales</taxon>
        <taxon>Pseudonocardiaceae</taxon>
        <taxon>Amycolatopsis</taxon>
    </lineage>
</organism>
<dbReference type="Proteomes" id="UP000027345">
    <property type="component" value="Unassembled WGS sequence"/>
</dbReference>
<dbReference type="Pfam" id="PF12833">
    <property type="entry name" value="HTH_18"/>
    <property type="match status" value="1"/>
</dbReference>
<dbReference type="InterPro" id="IPR009057">
    <property type="entry name" value="Homeodomain-like_sf"/>
</dbReference>
<reference evidence="5 6" key="1">
    <citation type="submission" date="2014-05" db="EMBL/GenBank/DDBJ databases">
        <title>Draft genome sequence of Amycolatopsis rifamycinica DSM 46095.</title>
        <authorList>
            <person name="Lal R."/>
            <person name="Saxena A."/>
            <person name="Kumari R."/>
            <person name="Mukherjee U."/>
            <person name="Singh P."/>
            <person name="Sangwan N."/>
            <person name="Mahato N.K."/>
        </authorList>
    </citation>
    <scope>NUCLEOTIDE SEQUENCE [LARGE SCALE GENOMIC DNA]</scope>
    <source>
        <strain evidence="5 6">DSM 46095</strain>
    </source>
</reference>
<keyword evidence="1" id="KW-0805">Transcription regulation</keyword>
<dbReference type="OrthoDB" id="2060755at2"/>
<evidence type="ECO:0000313" key="5">
    <source>
        <dbReference type="EMBL" id="KDN24058.1"/>
    </source>
</evidence>
<dbReference type="RefSeq" id="WP_051735747.1">
    <property type="nucleotide sequence ID" value="NZ_JMQI01000002.1"/>
</dbReference>
<dbReference type="STRING" id="287986.DV20_01325"/>
<protein>
    <recommendedName>
        <fullName evidence="4">HTH araC/xylS-type domain-containing protein</fullName>
    </recommendedName>
</protein>
<dbReference type="eggNOG" id="COG4977">
    <property type="taxonomic scope" value="Bacteria"/>
</dbReference>
<keyword evidence="3" id="KW-0804">Transcription</keyword>
<dbReference type="GO" id="GO:0003700">
    <property type="term" value="F:DNA-binding transcription factor activity"/>
    <property type="evidence" value="ECO:0007669"/>
    <property type="project" value="InterPro"/>
</dbReference>
<keyword evidence="2" id="KW-0238">DNA-binding</keyword>
<gene>
    <name evidence="5" type="ORF">DV20_01325</name>
</gene>
<dbReference type="AlphaFoldDB" id="A0A066UIJ2"/>
<dbReference type="InterPro" id="IPR018060">
    <property type="entry name" value="HTH_AraC"/>
</dbReference>
<comment type="caution">
    <text evidence="5">The sequence shown here is derived from an EMBL/GenBank/DDBJ whole genome shotgun (WGS) entry which is preliminary data.</text>
</comment>
<keyword evidence="6" id="KW-1185">Reference proteome</keyword>
<proteinExistence type="predicted"/>
<feature type="domain" description="HTH araC/xylS-type" evidence="4">
    <location>
        <begin position="13"/>
        <end position="107"/>
    </location>
</feature>
<dbReference type="PROSITE" id="PS01124">
    <property type="entry name" value="HTH_ARAC_FAMILY_2"/>
    <property type="match status" value="1"/>
</dbReference>
<dbReference type="SMART" id="SM00342">
    <property type="entry name" value="HTH_ARAC"/>
    <property type="match status" value="1"/>
</dbReference>
<sequence>MFGLRDEPSGGVHAVVDAVTLDPSGHHSNAALAVRAAASERHLVRMFREERGITPATFVELTRLEAAKRLLPTTDASQETVARRVEFGSSKTARRTFRRQLAVSPGV</sequence>
<accession>A0A066UIJ2</accession>
<dbReference type="SUPFAM" id="SSF46689">
    <property type="entry name" value="Homeodomain-like"/>
    <property type="match status" value="1"/>
</dbReference>
<evidence type="ECO:0000256" key="2">
    <source>
        <dbReference type="ARBA" id="ARBA00023125"/>
    </source>
</evidence>
<name>A0A066UIJ2_9PSEU</name>
<dbReference type="Gene3D" id="1.10.10.60">
    <property type="entry name" value="Homeodomain-like"/>
    <property type="match status" value="1"/>
</dbReference>
<dbReference type="EMBL" id="JMQI01000002">
    <property type="protein sequence ID" value="KDN24058.1"/>
    <property type="molecule type" value="Genomic_DNA"/>
</dbReference>
<dbReference type="InterPro" id="IPR050204">
    <property type="entry name" value="AraC_XylS_family_regulators"/>
</dbReference>
<evidence type="ECO:0000259" key="4">
    <source>
        <dbReference type="PROSITE" id="PS01124"/>
    </source>
</evidence>
<evidence type="ECO:0000256" key="1">
    <source>
        <dbReference type="ARBA" id="ARBA00023015"/>
    </source>
</evidence>
<dbReference type="PANTHER" id="PTHR46796">
    <property type="entry name" value="HTH-TYPE TRANSCRIPTIONAL ACTIVATOR RHAS-RELATED"/>
    <property type="match status" value="1"/>
</dbReference>
<evidence type="ECO:0000313" key="6">
    <source>
        <dbReference type="Proteomes" id="UP000027345"/>
    </source>
</evidence>
<dbReference type="GO" id="GO:0043565">
    <property type="term" value="F:sequence-specific DNA binding"/>
    <property type="evidence" value="ECO:0007669"/>
    <property type="project" value="InterPro"/>
</dbReference>